<dbReference type="Proteomes" id="UP000801492">
    <property type="component" value="Unassembled WGS sequence"/>
</dbReference>
<evidence type="ECO:0000313" key="1">
    <source>
        <dbReference type="EMBL" id="KAF2883121.1"/>
    </source>
</evidence>
<proteinExistence type="predicted"/>
<organism evidence="1 2">
    <name type="scientific">Ignelater luminosus</name>
    <name type="common">Cucubano</name>
    <name type="synonym">Pyrophorus luminosus</name>
    <dbReference type="NCBI Taxonomy" id="2038154"/>
    <lineage>
        <taxon>Eukaryota</taxon>
        <taxon>Metazoa</taxon>
        <taxon>Ecdysozoa</taxon>
        <taxon>Arthropoda</taxon>
        <taxon>Hexapoda</taxon>
        <taxon>Insecta</taxon>
        <taxon>Pterygota</taxon>
        <taxon>Neoptera</taxon>
        <taxon>Endopterygota</taxon>
        <taxon>Coleoptera</taxon>
        <taxon>Polyphaga</taxon>
        <taxon>Elateriformia</taxon>
        <taxon>Elateroidea</taxon>
        <taxon>Elateridae</taxon>
        <taxon>Agrypninae</taxon>
        <taxon>Pyrophorini</taxon>
        <taxon>Ignelater</taxon>
    </lineage>
</organism>
<keyword evidence="2" id="KW-1185">Reference proteome</keyword>
<accession>A0A8K0CD91</accession>
<comment type="caution">
    <text evidence="1">The sequence shown here is derived from an EMBL/GenBank/DDBJ whole genome shotgun (WGS) entry which is preliminary data.</text>
</comment>
<evidence type="ECO:0000313" key="2">
    <source>
        <dbReference type="Proteomes" id="UP000801492"/>
    </source>
</evidence>
<gene>
    <name evidence="1" type="ORF">ILUMI_23038</name>
</gene>
<dbReference type="EMBL" id="VTPC01090557">
    <property type="protein sequence ID" value="KAF2883121.1"/>
    <property type="molecule type" value="Genomic_DNA"/>
</dbReference>
<dbReference type="AlphaFoldDB" id="A0A8K0CD91"/>
<sequence>MVNVMRMRTCTFRRTETVDKDKSSRRTTVLTEDVLEDVRTRMKQNPKKSLRQLLQQTGTFKLKLWNIPESIEKGIAFVPIQDFSNAGIASSRL</sequence>
<protein>
    <submittedName>
        <fullName evidence="1">Uncharacterized protein</fullName>
    </submittedName>
</protein>
<name>A0A8K0CD91_IGNLU</name>
<reference evidence="1" key="1">
    <citation type="submission" date="2019-08" db="EMBL/GenBank/DDBJ databases">
        <title>The genome of the North American firefly Photinus pyralis.</title>
        <authorList>
            <consortium name="Photinus pyralis genome working group"/>
            <person name="Fallon T.R."/>
            <person name="Sander Lower S.E."/>
            <person name="Weng J.-K."/>
        </authorList>
    </citation>
    <scope>NUCLEOTIDE SEQUENCE</scope>
    <source>
        <strain evidence="1">TRF0915ILg1</strain>
        <tissue evidence="1">Whole body</tissue>
    </source>
</reference>